<sequence>MRPGKLNKRATFQSRTQVDDGYGNKVGAWPGEQGVPDGYDFIRWCNVRYLRGGESVMASRLQGRQPVIVTVRKDPSTDTITPDMRCLIAGRAYNIREFPRPSDNRLYLEFMAESGVAQ</sequence>
<keyword evidence="2" id="KW-1185">Reference proteome</keyword>
<dbReference type="InterPro" id="IPR008767">
    <property type="entry name" value="Phage_SPP1_head-tail_adaptor"/>
</dbReference>
<dbReference type="OrthoDB" id="7998779at2"/>
<dbReference type="Gene3D" id="2.40.10.270">
    <property type="entry name" value="Bacteriophage SPP1 head-tail adaptor protein"/>
    <property type="match status" value="1"/>
</dbReference>
<dbReference type="EMBL" id="PXNQ02000015">
    <property type="protein sequence ID" value="RNF32947.1"/>
    <property type="molecule type" value="Genomic_DNA"/>
</dbReference>
<dbReference type="Pfam" id="PF05521">
    <property type="entry name" value="Phage_HCP"/>
    <property type="match status" value="1"/>
</dbReference>
<proteinExistence type="predicted"/>
<accession>A0A3R7N9X4</accession>
<evidence type="ECO:0000313" key="2">
    <source>
        <dbReference type="Proteomes" id="UP000238137"/>
    </source>
</evidence>
<reference evidence="1" key="1">
    <citation type="submission" date="2018-05" db="EMBL/GenBank/DDBJ databases">
        <title>Reclassification of Methylarcula marina and Methylarcula terricola as Paracoccus methylarcula sp.nov., comb.nov. and Paracoccus terricola comb.nov.</title>
        <authorList>
            <person name="Shmareva M.N."/>
            <person name="Doronina N.V."/>
            <person name="Vasilenko O.V."/>
            <person name="Tarlachkov S.V."/>
            <person name="Trotsenko Y.A."/>
        </authorList>
    </citation>
    <scope>NUCLEOTIDE SEQUENCE [LARGE SCALE GENOMIC DNA]</scope>
    <source>
        <strain evidence="1">VKM B-2159</strain>
    </source>
</reference>
<organism evidence="1 2">
    <name type="scientific">Paracoccus methylarcula</name>
    <dbReference type="NCBI Taxonomy" id="72022"/>
    <lineage>
        <taxon>Bacteria</taxon>
        <taxon>Pseudomonadati</taxon>
        <taxon>Pseudomonadota</taxon>
        <taxon>Alphaproteobacteria</taxon>
        <taxon>Rhodobacterales</taxon>
        <taxon>Paracoccaceae</taxon>
        <taxon>Paracoccus</taxon>
    </lineage>
</organism>
<dbReference type="Proteomes" id="UP000238137">
    <property type="component" value="Unassembled WGS sequence"/>
</dbReference>
<dbReference type="NCBIfam" id="TIGR01563">
    <property type="entry name" value="gp16_SPP1"/>
    <property type="match status" value="1"/>
</dbReference>
<name>A0A3R7N9X4_9RHOB</name>
<protein>
    <submittedName>
        <fullName evidence="1">Head-tail adaptor protein</fullName>
    </submittedName>
</protein>
<gene>
    <name evidence="1" type="ORF">A7A09_019230</name>
</gene>
<evidence type="ECO:0000313" key="1">
    <source>
        <dbReference type="EMBL" id="RNF32947.1"/>
    </source>
</evidence>
<comment type="caution">
    <text evidence="1">The sequence shown here is derived from an EMBL/GenBank/DDBJ whole genome shotgun (WGS) entry which is preliminary data.</text>
</comment>
<dbReference type="AlphaFoldDB" id="A0A3R7N9X4"/>
<dbReference type="InterPro" id="IPR038666">
    <property type="entry name" value="SSP1_head-tail_sf"/>
</dbReference>